<name>M7ANM4_CHEMY</name>
<organism evidence="1 2">
    <name type="scientific">Chelonia mydas</name>
    <name type="common">Green sea-turtle</name>
    <name type="synonym">Chelonia agassizi</name>
    <dbReference type="NCBI Taxonomy" id="8469"/>
    <lineage>
        <taxon>Eukaryota</taxon>
        <taxon>Metazoa</taxon>
        <taxon>Chordata</taxon>
        <taxon>Craniata</taxon>
        <taxon>Vertebrata</taxon>
        <taxon>Euteleostomi</taxon>
        <taxon>Archelosauria</taxon>
        <taxon>Testudinata</taxon>
        <taxon>Testudines</taxon>
        <taxon>Cryptodira</taxon>
        <taxon>Durocryptodira</taxon>
        <taxon>Americhelydia</taxon>
        <taxon>Chelonioidea</taxon>
        <taxon>Cheloniidae</taxon>
        <taxon>Chelonia</taxon>
    </lineage>
</organism>
<proteinExistence type="predicted"/>
<protein>
    <submittedName>
        <fullName evidence="1">Uncharacterized protein</fullName>
    </submittedName>
</protein>
<dbReference type="EMBL" id="KB575999">
    <property type="protein sequence ID" value="EMP26821.1"/>
    <property type="molecule type" value="Genomic_DNA"/>
</dbReference>
<evidence type="ECO:0000313" key="2">
    <source>
        <dbReference type="Proteomes" id="UP000031443"/>
    </source>
</evidence>
<keyword evidence="2" id="KW-1185">Reference proteome</keyword>
<gene>
    <name evidence="1" type="ORF">UY3_16090</name>
</gene>
<reference evidence="2" key="1">
    <citation type="journal article" date="2013" name="Nat. Genet.">
        <title>The draft genomes of soft-shell turtle and green sea turtle yield insights into the development and evolution of the turtle-specific body plan.</title>
        <authorList>
            <person name="Wang Z."/>
            <person name="Pascual-Anaya J."/>
            <person name="Zadissa A."/>
            <person name="Li W."/>
            <person name="Niimura Y."/>
            <person name="Huang Z."/>
            <person name="Li C."/>
            <person name="White S."/>
            <person name="Xiong Z."/>
            <person name="Fang D."/>
            <person name="Wang B."/>
            <person name="Ming Y."/>
            <person name="Chen Y."/>
            <person name="Zheng Y."/>
            <person name="Kuraku S."/>
            <person name="Pignatelli M."/>
            <person name="Herrero J."/>
            <person name="Beal K."/>
            <person name="Nozawa M."/>
            <person name="Li Q."/>
            <person name="Wang J."/>
            <person name="Zhang H."/>
            <person name="Yu L."/>
            <person name="Shigenobu S."/>
            <person name="Wang J."/>
            <person name="Liu J."/>
            <person name="Flicek P."/>
            <person name="Searle S."/>
            <person name="Wang J."/>
            <person name="Kuratani S."/>
            <person name="Yin Y."/>
            <person name="Aken B."/>
            <person name="Zhang G."/>
            <person name="Irie N."/>
        </authorList>
    </citation>
    <scope>NUCLEOTIDE SEQUENCE [LARGE SCALE GENOMIC DNA]</scope>
</reference>
<accession>M7ANM4</accession>
<evidence type="ECO:0000313" key="1">
    <source>
        <dbReference type="EMBL" id="EMP26821.1"/>
    </source>
</evidence>
<sequence length="108" mass="11849">MDSHKTLVMVDEKWGANVRTDPSLTRGIFSTHPNLFSFLTRAPDLHQGHLHPQLRLHQANVADVSITWTKKMTCKGGSTKQELSSIGGSWDVVTSSSFETGTITGLIT</sequence>
<dbReference type="AlphaFoldDB" id="M7ANM4"/>
<dbReference type="Proteomes" id="UP000031443">
    <property type="component" value="Unassembled WGS sequence"/>
</dbReference>